<keyword evidence="6" id="KW-0539">Nucleus</keyword>
<sequence length="227" mass="25552">MQIDEFIPQENLVVNKTKLTQITDWIDERISLSLGGRSSNYHCLLLLTGPAGCGKTASIRAICQKKGLHLVEWSDPTFSSFQSIQTTEQRSTDHSTTLFREFLFEGRKYEPLTFESPESAKTIVTRQLESFSHRPKTSPTHILLVDGLPYFPNRTMSKAFSDIVFEFINSFSVQAGVESILGLIITLTTTNNLTEQDFVKKQLLLSPEYVKHIKSAIISLIVPVSPL</sequence>
<dbReference type="EMBL" id="JARBJD010000109">
    <property type="protein sequence ID" value="KAK2952051.1"/>
    <property type="molecule type" value="Genomic_DNA"/>
</dbReference>
<dbReference type="Pfam" id="PF03215">
    <property type="entry name" value="Rad17"/>
    <property type="match status" value="1"/>
</dbReference>
<evidence type="ECO:0000256" key="5">
    <source>
        <dbReference type="ARBA" id="ARBA00022840"/>
    </source>
</evidence>
<evidence type="ECO:0000256" key="6">
    <source>
        <dbReference type="ARBA" id="ARBA00023242"/>
    </source>
</evidence>
<protein>
    <submittedName>
        <fullName evidence="8">Uncharacterized protein</fullName>
    </submittedName>
</protein>
<evidence type="ECO:0000256" key="7">
    <source>
        <dbReference type="ARBA" id="ARBA00023306"/>
    </source>
</evidence>
<keyword evidence="9" id="KW-1185">Reference proteome</keyword>
<gene>
    <name evidence="8" type="ORF">BLNAU_13033</name>
</gene>
<evidence type="ECO:0000256" key="4">
    <source>
        <dbReference type="ARBA" id="ARBA00022763"/>
    </source>
</evidence>
<evidence type="ECO:0000256" key="2">
    <source>
        <dbReference type="ARBA" id="ARBA00006168"/>
    </source>
</evidence>
<evidence type="ECO:0000256" key="1">
    <source>
        <dbReference type="ARBA" id="ARBA00004123"/>
    </source>
</evidence>
<comment type="subcellular location">
    <subcellularLocation>
        <location evidence="1">Nucleus</location>
    </subcellularLocation>
</comment>
<evidence type="ECO:0000256" key="3">
    <source>
        <dbReference type="ARBA" id="ARBA00022741"/>
    </source>
</evidence>
<keyword evidence="3" id="KW-0547">Nucleotide-binding</keyword>
<dbReference type="Proteomes" id="UP001281761">
    <property type="component" value="Unassembled WGS sequence"/>
</dbReference>
<organism evidence="8 9">
    <name type="scientific">Blattamonas nauphoetae</name>
    <dbReference type="NCBI Taxonomy" id="2049346"/>
    <lineage>
        <taxon>Eukaryota</taxon>
        <taxon>Metamonada</taxon>
        <taxon>Preaxostyla</taxon>
        <taxon>Oxymonadida</taxon>
        <taxon>Blattamonas</taxon>
    </lineage>
</organism>
<keyword evidence="4" id="KW-0227">DNA damage</keyword>
<comment type="caution">
    <text evidence="8">The sequence shown here is derived from an EMBL/GenBank/DDBJ whole genome shotgun (WGS) entry which is preliminary data.</text>
</comment>
<dbReference type="PANTHER" id="PTHR12172:SF0">
    <property type="entry name" value="CELL CYCLE CHECKPOINT PROTEIN RAD17"/>
    <property type="match status" value="1"/>
</dbReference>
<dbReference type="Gene3D" id="3.40.50.300">
    <property type="entry name" value="P-loop containing nucleotide triphosphate hydrolases"/>
    <property type="match status" value="1"/>
</dbReference>
<dbReference type="InterPro" id="IPR027417">
    <property type="entry name" value="P-loop_NTPase"/>
</dbReference>
<evidence type="ECO:0000313" key="8">
    <source>
        <dbReference type="EMBL" id="KAK2952051.1"/>
    </source>
</evidence>
<accession>A0ABQ9XJ39</accession>
<dbReference type="InterPro" id="IPR004582">
    <property type="entry name" value="Checkpoint_prot_Rad17_Rad24"/>
</dbReference>
<dbReference type="SUPFAM" id="SSF52540">
    <property type="entry name" value="P-loop containing nucleoside triphosphate hydrolases"/>
    <property type="match status" value="1"/>
</dbReference>
<keyword evidence="5" id="KW-0067">ATP-binding</keyword>
<dbReference type="PANTHER" id="PTHR12172">
    <property type="entry name" value="CELL CYCLE CHECKPOINT PROTEIN RAD17"/>
    <property type="match status" value="1"/>
</dbReference>
<keyword evidence="7" id="KW-0131">Cell cycle</keyword>
<proteinExistence type="inferred from homology"/>
<reference evidence="8 9" key="1">
    <citation type="journal article" date="2022" name="bioRxiv">
        <title>Genomics of Preaxostyla Flagellates Illuminates Evolutionary Transitions and the Path Towards Mitochondrial Loss.</title>
        <authorList>
            <person name="Novak L.V.F."/>
            <person name="Treitli S.C."/>
            <person name="Pyrih J."/>
            <person name="Halakuc P."/>
            <person name="Pipaliya S.V."/>
            <person name="Vacek V."/>
            <person name="Brzon O."/>
            <person name="Soukal P."/>
            <person name="Eme L."/>
            <person name="Dacks J.B."/>
            <person name="Karnkowska A."/>
            <person name="Elias M."/>
            <person name="Hampl V."/>
        </authorList>
    </citation>
    <scope>NUCLEOTIDE SEQUENCE [LARGE SCALE GENOMIC DNA]</scope>
    <source>
        <strain evidence="8">NAU3</strain>
        <tissue evidence="8">Gut</tissue>
    </source>
</reference>
<evidence type="ECO:0000313" key="9">
    <source>
        <dbReference type="Proteomes" id="UP001281761"/>
    </source>
</evidence>
<comment type="similarity">
    <text evidence="2">Belongs to the rad17/RAD24 family.</text>
</comment>
<name>A0ABQ9XJ39_9EUKA</name>